<keyword evidence="4" id="KW-1185">Reference proteome</keyword>
<feature type="transmembrane region" description="Helical" evidence="1">
    <location>
        <begin position="63"/>
        <end position="86"/>
    </location>
</feature>
<protein>
    <recommendedName>
        <fullName evidence="2">Flavinylation-associated cytochrome domain-containing protein</fullName>
    </recommendedName>
</protein>
<feature type="transmembrane region" description="Helical" evidence="1">
    <location>
        <begin position="147"/>
        <end position="167"/>
    </location>
</feature>
<feature type="domain" description="Flavinylation-associated cytochrome" evidence="2">
    <location>
        <begin position="67"/>
        <end position="127"/>
    </location>
</feature>
<keyword evidence="1" id="KW-0812">Transmembrane</keyword>
<evidence type="ECO:0000256" key="1">
    <source>
        <dbReference type="SAM" id="Phobius"/>
    </source>
</evidence>
<organism evidence="3 4">
    <name type="scientific">Pectinatus brassicae</name>
    <dbReference type="NCBI Taxonomy" id="862415"/>
    <lineage>
        <taxon>Bacteria</taxon>
        <taxon>Bacillati</taxon>
        <taxon>Bacillota</taxon>
        <taxon>Negativicutes</taxon>
        <taxon>Selenomonadales</taxon>
        <taxon>Selenomonadaceae</taxon>
        <taxon>Pectinatus</taxon>
    </lineage>
</organism>
<dbReference type="InterPro" id="IPR025517">
    <property type="entry name" value="DUF4405"/>
</dbReference>
<evidence type="ECO:0000313" key="3">
    <source>
        <dbReference type="EMBL" id="MBB5337263.1"/>
    </source>
</evidence>
<proteinExistence type="predicted"/>
<feature type="transmembrane region" description="Helical" evidence="1">
    <location>
        <begin position="196"/>
        <end position="215"/>
    </location>
</feature>
<sequence length="219" mass="25359">MKRNILNIMMVIMFLLLMNYRFTHNFLHEIIGAIILLLALWHNKLNISWYKTFFNGKQNIRRIMVAIINILFVLSFVVVMISGLLISRSLIPSLAVHGSSTILWHQIHQVSAYICFITIGIHLGFHWKMLWIRLQHWLGIEKFYKKYAIIGTALVAGIIAYGVYASFTNHVGAKLLMEHSFRGGQRPSAMQFFMDYTLIIASYIGITHYLTKLLAKNSR</sequence>
<dbReference type="RefSeq" id="WP_183862956.1">
    <property type="nucleotide sequence ID" value="NZ_JACHFH010000040.1"/>
</dbReference>
<accession>A0A840UWK7</accession>
<dbReference type="EMBL" id="JACHFH010000040">
    <property type="protein sequence ID" value="MBB5337263.1"/>
    <property type="molecule type" value="Genomic_DNA"/>
</dbReference>
<keyword evidence="1" id="KW-0472">Membrane</keyword>
<evidence type="ECO:0000313" key="4">
    <source>
        <dbReference type="Proteomes" id="UP000559117"/>
    </source>
</evidence>
<dbReference type="Pfam" id="PF14358">
    <property type="entry name" value="DUF4405"/>
    <property type="match status" value="1"/>
</dbReference>
<comment type="caution">
    <text evidence="3">The sequence shown here is derived from an EMBL/GenBank/DDBJ whole genome shotgun (WGS) entry which is preliminary data.</text>
</comment>
<dbReference type="AlphaFoldDB" id="A0A840UWK7"/>
<feature type="transmembrane region" description="Helical" evidence="1">
    <location>
        <begin position="106"/>
        <end position="127"/>
    </location>
</feature>
<name>A0A840UWK7_9FIRM</name>
<reference evidence="3 4" key="1">
    <citation type="submission" date="2020-08" db="EMBL/GenBank/DDBJ databases">
        <title>Genomic Encyclopedia of Type Strains, Phase IV (KMG-IV): sequencing the most valuable type-strain genomes for metagenomic binning, comparative biology and taxonomic classification.</title>
        <authorList>
            <person name="Goeker M."/>
        </authorList>
    </citation>
    <scope>NUCLEOTIDE SEQUENCE [LARGE SCALE GENOMIC DNA]</scope>
    <source>
        <strain evidence="3 4">DSM 24661</strain>
    </source>
</reference>
<gene>
    <name evidence="3" type="ORF">HNR32_002423</name>
</gene>
<dbReference type="Proteomes" id="UP000559117">
    <property type="component" value="Unassembled WGS sequence"/>
</dbReference>
<feature type="transmembrane region" description="Helical" evidence="1">
    <location>
        <begin position="26"/>
        <end position="42"/>
    </location>
</feature>
<evidence type="ECO:0000259" key="2">
    <source>
        <dbReference type="Pfam" id="PF14358"/>
    </source>
</evidence>
<feature type="transmembrane region" description="Helical" evidence="1">
    <location>
        <begin position="5"/>
        <end position="20"/>
    </location>
</feature>
<keyword evidence="1" id="KW-1133">Transmembrane helix</keyword>